<sequence>MNCEIKGRITVDLGVTRRGVTSKGLDYEIREYVITEQTQFGKSMQFSVYSGDGPVKDPLKVGDDVTVNFNVSAKEYTDKDGKKKWFNSVQAWKIQK</sequence>
<dbReference type="InterPro" id="IPR021474">
    <property type="entry name" value="DUF3127"/>
</dbReference>
<proteinExistence type="predicted"/>
<organism evidence="1">
    <name type="scientific">Siphoviridae sp. ctrgQ8</name>
    <dbReference type="NCBI Taxonomy" id="2825689"/>
    <lineage>
        <taxon>Viruses</taxon>
        <taxon>Duplodnaviria</taxon>
        <taxon>Heunggongvirae</taxon>
        <taxon>Uroviricota</taxon>
        <taxon>Caudoviricetes</taxon>
    </lineage>
</organism>
<evidence type="ECO:0008006" key="2">
    <source>
        <dbReference type="Google" id="ProtNLM"/>
    </source>
</evidence>
<reference evidence="1" key="1">
    <citation type="journal article" date="2021" name="Proc. Natl. Acad. Sci. U.S.A.">
        <title>A Catalog of Tens of Thousands of Viruses from Human Metagenomes Reveals Hidden Associations with Chronic Diseases.</title>
        <authorList>
            <person name="Tisza M.J."/>
            <person name="Buck C.B."/>
        </authorList>
    </citation>
    <scope>NUCLEOTIDE SEQUENCE</scope>
    <source>
        <strain evidence="1">CtrgQ8</strain>
    </source>
</reference>
<evidence type="ECO:0000313" key="1">
    <source>
        <dbReference type="EMBL" id="DAE08229.1"/>
    </source>
</evidence>
<dbReference type="EMBL" id="BK015466">
    <property type="protein sequence ID" value="DAE08229.1"/>
    <property type="molecule type" value="Genomic_DNA"/>
</dbReference>
<name>A0A8S5PNX6_9CAUD</name>
<protein>
    <recommendedName>
        <fullName evidence="2">DUF3127 domain-containing protein</fullName>
    </recommendedName>
</protein>
<dbReference type="Pfam" id="PF11325">
    <property type="entry name" value="DUF3127"/>
    <property type="match status" value="1"/>
</dbReference>
<accession>A0A8S5PNX6</accession>